<comment type="caution">
    <text evidence="1">The sequence shown here is derived from an EMBL/GenBank/DDBJ whole genome shotgun (WGS) entry which is preliminary data.</text>
</comment>
<proteinExistence type="predicted"/>
<gene>
    <name evidence="1" type="ORF">FGU65_09245</name>
</gene>
<reference evidence="1" key="1">
    <citation type="submission" date="2019-05" db="EMBL/GenBank/DDBJ databases">
        <title>Methanoculleus sp. FWC-SCC1, a methanogenic archaeon isolated from deep marine cold seep.</title>
        <authorList>
            <person name="Chen Y.-W."/>
            <person name="Chen S.-C."/>
            <person name="Teng N.-H."/>
            <person name="Lai M.-C."/>
        </authorList>
    </citation>
    <scope>NUCLEOTIDE SEQUENCE</scope>
    <source>
        <strain evidence="1">FWC-SCC1</strain>
    </source>
</reference>
<evidence type="ECO:0000313" key="2">
    <source>
        <dbReference type="Proteomes" id="UP001168338"/>
    </source>
</evidence>
<accession>A0ABT8MAV1</accession>
<dbReference type="RefSeq" id="WP_301664201.1">
    <property type="nucleotide sequence ID" value="NZ_VCYH01000005.1"/>
</dbReference>
<evidence type="ECO:0000313" key="1">
    <source>
        <dbReference type="EMBL" id="MDN7025069.1"/>
    </source>
</evidence>
<sequence length="62" mass="7206">MAQTFADKNTEVRKFELEKRFNTMELHLQRQLQQRDREIAELKIRMAALESGRCGGCPTLAP</sequence>
<keyword evidence="2" id="KW-1185">Reference proteome</keyword>
<organism evidence="1 2">
    <name type="scientific">Methanoculleus frigidifontis</name>
    <dbReference type="NCBI Taxonomy" id="2584085"/>
    <lineage>
        <taxon>Archaea</taxon>
        <taxon>Methanobacteriati</taxon>
        <taxon>Methanobacteriota</taxon>
        <taxon>Stenosarchaea group</taxon>
        <taxon>Methanomicrobia</taxon>
        <taxon>Methanomicrobiales</taxon>
        <taxon>Methanomicrobiaceae</taxon>
        <taxon>Methanoculleus</taxon>
    </lineage>
</organism>
<protein>
    <submittedName>
        <fullName evidence="1">Uncharacterized protein</fullName>
    </submittedName>
</protein>
<dbReference type="Proteomes" id="UP001168338">
    <property type="component" value="Unassembled WGS sequence"/>
</dbReference>
<dbReference type="EMBL" id="VCYH01000005">
    <property type="protein sequence ID" value="MDN7025069.1"/>
    <property type="molecule type" value="Genomic_DNA"/>
</dbReference>
<name>A0ABT8MAV1_9EURY</name>